<evidence type="ECO:0000256" key="9">
    <source>
        <dbReference type="SAM" id="Phobius"/>
    </source>
</evidence>
<comment type="similarity">
    <text evidence="2">Belongs to the NEMP family.</text>
</comment>
<protein>
    <submittedName>
        <fullName evidence="10">Nuclear envelope integral membrane 2-like protein</fullName>
    </submittedName>
</protein>
<comment type="caution">
    <text evidence="10">The sequence shown here is derived from an EMBL/GenBank/DDBJ whole genome shotgun (WGS) entry which is preliminary data.</text>
</comment>
<gene>
    <name evidence="10" type="ORF">ROHU_017069</name>
</gene>
<dbReference type="AlphaFoldDB" id="A0A498NHT0"/>
<evidence type="ECO:0000256" key="8">
    <source>
        <dbReference type="SAM" id="MobiDB-lite"/>
    </source>
</evidence>
<dbReference type="Pfam" id="PF10225">
    <property type="entry name" value="NEMP"/>
    <property type="match status" value="1"/>
</dbReference>
<dbReference type="GO" id="GO:0005637">
    <property type="term" value="C:nuclear inner membrane"/>
    <property type="evidence" value="ECO:0007669"/>
    <property type="project" value="UniProtKB-SubCell"/>
</dbReference>
<evidence type="ECO:0000256" key="4">
    <source>
        <dbReference type="ARBA" id="ARBA00022729"/>
    </source>
</evidence>
<comment type="subcellular location">
    <subcellularLocation>
        <location evidence="1">Nucleus inner membrane</location>
        <topology evidence="1">Multi-pass membrane protein</topology>
        <orientation evidence="1">Nucleoplasmic side</orientation>
    </subcellularLocation>
</comment>
<evidence type="ECO:0000256" key="5">
    <source>
        <dbReference type="ARBA" id="ARBA00022989"/>
    </source>
</evidence>
<evidence type="ECO:0000256" key="7">
    <source>
        <dbReference type="ARBA" id="ARBA00023242"/>
    </source>
</evidence>
<feature type="transmembrane region" description="Helical" evidence="9">
    <location>
        <begin position="213"/>
        <end position="231"/>
    </location>
</feature>
<evidence type="ECO:0000256" key="3">
    <source>
        <dbReference type="ARBA" id="ARBA00022692"/>
    </source>
</evidence>
<reference evidence="10 11" key="1">
    <citation type="submission" date="2018-03" db="EMBL/GenBank/DDBJ databases">
        <title>Draft genome sequence of Rohu Carp (Labeo rohita).</title>
        <authorList>
            <person name="Das P."/>
            <person name="Kushwaha B."/>
            <person name="Joshi C.G."/>
            <person name="Kumar D."/>
            <person name="Nagpure N.S."/>
            <person name="Sahoo L."/>
            <person name="Das S.P."/>
            <person name="Bit A."/>
            <person name="Patnaik S."/>
            <person name="Meher P.K."/>
            <person name="Jayasankar P."/>
            <person name="Koringa P.G."/>
            <person name="Patel N.V."/>
            <person name="Hinsu A.T."/>
            <person name="Kumar R."/>
            <person name="Pandey M."/>
            <person name="Agarwal S."/>
            <person name="Srivastava S."/>
            <person name="Singh M."/>
            <person name="Iquebal M.A."/>
            <person name="Jaiswal S."/>
            <person name="Angadi U.B."/>
            <person name="Kumar N."/>
            <person name="Raza M."/>
            <person name="Shah T.M."/>
            <person name="Rai A."/>
            <person name="Jena J.K."/>
        </authorList>
    </citation>
    <scope>NUCLEOTIDE SEQUENCE [LARGE SCALE GENOMIC DNA]</scope>
    <source>
        <strain evidence="10">DASCIFA01</strain>
        <tissue evidence="10">Testis</tissue>
    </source>
</reference>
<keyword evidence="3 9" id="KW-0812">Transmembrane</keyword>
<name>A0A498NHT0_LABRO</name>
<dbReference type="Proteomes" id="UP000290572">
    <property type="component" value="Unassembled WGS sequence"/>
</dbReference>
<evidence type="ECO:0000313" key="11">
    <source>
        <dbReference type="Proteomes" id="UP000290572"/>
    </source>
</evidence>
<feature type="transmembrane region" description="Helical" evidence="9">
    <location>
        <begin position="185"/>
        <end position="206"/>
    </location>
</feature>
<organism evidence="10 11">
    <name type="scientific">Labeo rohita</name>
    <name type="common">Indian major carp</name>
    <name type="synonym">Cyprinus rohita</name>
    <dbReference type="NCBI Taxonomy" id="84645"/>
    <lineage>
        <taxon>Eukaryota</taxon>
        <taxon>Metazoa</taxon>
        <taxon>Chordata</taxon>
        <taxon>Craniata</taxon>
        <taxon>Vertebrata</taxon>
        <taxon>Euteleostomi</taxon>
        <taxon>Actinopterygii</taxon>
        <taxon>Neopterygii</taxon>
        <taxon>Teleostei</taxon>
        <taxon>Ostariophysi</taxon>
        <taxon>Cypriniformes</taxon>
        <taxon>Cyprinidae</taxon>
        <taxon>Labeoninae</taxon>
        <taxon>Labeonini</taxon>
        <taxon>Labeo</taxon>
    </lineage>
</organism>
<proteinExistence type="inferred from homology"/>
<dbReference type="STRING" id="84645.A0A498NHT0"/>
<feature type="transmembrane region" description="Helical" evidence="9">
    <location>
        <begin position="246"/>
        <end position="265"/>
    </location>
</feature>
<dbReference type="PANTHER" id="PTHR13598">
    <property type="entry name" value="AT07567P-RELATED"/>
    <property type="match status" value="1"/>
</dbReference>
<keyword evidence="11" id="KW-1185">Reference proteome</keyword>
<accession>A0A498NHT0</accession>
<evidence type="ECO:0000256" key="1">
    <source>
        <dbReference type="ARBA" id="ARBA00004575"/>
    </source>
</evidence>
<evidence type="ECO:0000256" key="2">
    <source>
        <dbReference type="ARBA" id="ARBA00005748"/>
    </source>
</evidence>
<keyword evidence="5 9" id="KW-1133">Transmembrane helix</keyword>
<dbReference type="EMBL" id="QBIY01011468">
    <property type="protein sequence ID" value="RXN31405.1"/>
    <property type="molecule type" value="Genomic_DNA"/>
</dbReference>
<feature type="transmembrane region" description="Helical" evidence="9">
    <location>
        <begin position="320"/>
        <end position="343"/>
    </location>
</feature>
<keyword evidence="7" id="KW-0539">Nucleus</keyword>
<feature type="transmembrane region" description="Helical" evidence="9">
    <location>
        <begin position="161"/>
        <end position="179"/>
    </location>
</feature>
<sequence>MLSFWANKVRILPRNQNDSICISQMLADSMQAAEGNRGYSYADCTYVKGDSAHKYSGSRCFCYSPGTVIKWKDIWSTFKVNVTSDEDVFVVFPMETGNCHHPDDLFTVVNCFVEHYWPSVIQREKSLDIPLVGEDVCFMTKSLRSNTEYTLHVSNKRINRMCFLLFVCGLVLFFGAGNICRSSLFFYTTGVTLGVIGTFVFLTLVLRNVVPTRGLFLVLLGAGSGLSYMGIQRVLNEWDDIVTEHWIELLAYVLIAGLVSFAVCYKHGPITNKHTLNFLTWCMQALGMVLLYYGITFPPACYVLIMFLLCWKILPLAWSLLLLVWSLLMWICSLFYSFLGLFWRKKRTKVRLLTEEEYREQGEIHTRASLDELREHCNKPGFPAWDTVLRLRSPQKFAEFLRSGSHTTQEELQNHENQYGVGGAYYENALFNSSSSDTQSFRGEADDDSEDELDRNGPPILNNIPSPAVYTQPVCPYPPVAYTPQPELMDPEDQDFF</sequence>
<dbReference type="InterPro" id="IPR019358">
    <property type="entry name" value="NEMP_fam"/>
</dbReference>
<dbReference type="PANTHER" id="PTHR13598:SF5">
    <property type="entry name" value="NUCLEAR ENVELOPE INTEGRAL MEMBRANE PROTEIN 2"/>
    <property type="match status" value="1"/>
</dbReference>
<evidence type="ECO:0000313" key="10">
    <source>
        <dbReference type="EMBL" id="RXN31405.1"/>
    </source>
</evidence>
<evidence type="ECO:0000256" key="6">
    <source>
        <dbReference type="ARBA" id="ARBA00023136"/>
    </source>
</evidence>
<feature type="transmembrane region" description="Helical" evidence="9">
    <location>
        <begin position="286"/>
        <end position="314"/>
    </location>
</feature>
<feature type="region of interest" description="Disordered" evidence="8">
    <location>
        <begin position="434"/>
        <end position="468"/>
    </location>
</feature>
<keyword evidence="4" id="KW-0732">Signal</keyword>
<keyword evidence="6 9" id="KW-0472">Membrane</keyword>